<accession>A0ABU1JIL6</accession>
<keyword evidence="2" id="KW-1185">Reference proteome</keyword>
<reference evidence="1 2" key="1">
    <citation type="submission" date="2023-07" db="EMBL/GenBank/DDBJ databases">
        <title>Sorghum-associated microbial communities from plants grown in Nebraska, USA.</title>
        <authorList>
            <person name="Schachtman D."/>
        </authorList>
    </citation>
    <scope>NUCLEOTIDE SEQUENCE [LARGE SCALE GENOMIC DNA]</scope>
    <source>
        <strain evidence="1 2">584</strain>
    </source>
</reference>
<dbReference type="SUPFAM" id="SSF53756">
    <property type="entry name" value="UDP-Glycosyltransferase/glycogen phosphorylase"/>
    <property type="match status" value="1"/>
</dbReference>
<evidence type="ECO:0000313" key="1">
    <source>
        <dbReference type="EMBL" id="MDR6288460.1"/>
    </source>
</evidence>
<dbReference type="EMBL" id="JAVDPW010000002">
    <property type="protein sequence ID" value="MDR6288460.1"/>
    <property type="molecule type" value="Genomic_DNA"/>
</dbReference>
<dbReference type="Proteomes" id="UP001262410">
    <property type="component" value="Unassembled WGS sequence"/>
</dbReference>
<evidence type="ECO:0000313" key="2">
    <source>
        <dbReference type="Proteomes" id="UP001262410"/>
    </source>
</evidence>
<gene>
    <name evidence="1" type="ORF">E9232_000967</name>
</gene>
<dbReference type="Gene3D" id="3.40.50.2000">
    <property type="entry name" value="Glycogen Phosphorylase B"/>
    <property type="match status" value="1"/>
</dbReference>
<name>A0ABU1JIL6_9PROT</name>
<dbReference type="RefSeq" id="WP_309792460.1">
    <property type="nucleotide sequence ID" value="NZ_JAVDPW010000002.1"/>
</dbReference>
<protein>
    <submittedName>
        <fullName evidence="1">Glycosyltransferase involved in cell wall biosynthesis</fullName>
    </submittedName>
</protein>
<organism evidence="1 2">
    <name type="scientific">Inquilinus ginsengisoli</name>
    <dbReference type="NCBI Taxonomy" id="363840"/>
    <lineage>
        <taxon>Bacteria</taxon>
        <taxon>Pseudomonadati</taxon>
        <taxon>Pseudomonadota</taxon>
        <taxon>Alphaproteobacteria</taxon>
        <taxon>Rhodospirillales</taxon>
        <taxon>Rhodospirillaceae</taxon>
        <taxon>Inquilinus</taxon>
    </lineage>
</organism>
<dbReference type="Pfam" id="PF13692">
    <property type="entry name" value="Glyco_trans_1_4"/>
    <property type="match status" value="1"/>
</dbReference>
<sequence>MRVLLGPSHELHDGIHGALTDNPAPDIEYCEGAYGTCFQYEAASSDPFSPIHDHSECEWVRFDDEHRVDLIHSARFPVDTALPWVVDADCLLLPLQIGAFFALGIHEGSRRPGEAQVQRREAAMAVRYADPGCTRIMLRSERAHRQFFSEILGNPLIDPAIVAALAAKTEVVYPAVPASPPRAGSSEIPTILFMGRTFEDKGGRLAVAVLERLHAQLGNSFRATVVSGCPPDAAERLEAIGVEVHATMPRATYLDRLAQVDIFFSPTLFESFGMGLVEAAAAGAAIVTSSGPGMEHIGELFQDGVDARLVSNAMTEDRRVQAYVEALSGLIRDPPARRALAASAHRLADTGRLSLDRHNQTMSSIYAAAVQASAPEGMGRMAAEPGQTGPSRTLVWSERVCHWAKRRHTPPGGLRICL</sequence>
<proteinExistence type="predicted"/>
<comment type="caution">
    <text evidence="1">The sequence shown here is derived from an EMBL/GenBank/DDBJ whole genome shotgun (WGS) entry which is preliminary data.</text>
</comment>
<dbReference type="PANTHER" id="PTHR12526">
    <property type="entry name" value="GLYCOSYLTRANSFERASE"/>
    <property type="match status" value="1"/>
</dbReference>